<dbReference type="RefSeq" id="WP_175370715.1">
    <property type="nucleotide sequence ID" value="NZ_JABWCS010000197.1"/>
</dbReference>
<organism evidence="1 2">
    <name type="scientific">Paenibacillus agri</name>
    <dbReference type="NCBI Taxonomy" id="2744309"/>
    <lineage>
        <taxon>Bacteria</taxon>
        <taxon>Bacillati</taxon>
        <taxon>Bacillota</taxon>
        <taxon>Bacilli</taxon>
        <taxon>Bacillales</taxon>
        <taxon>Paenibacillaceae</taxon>
        <taxon>Paenibacillus</taxon>
    </lineage>
</organism>
<dbReference type="EMBL" id="JABWCS010000197">
    <property type="protein sequence ID" value="NUU60104.1"/>
    <property type="molecule type" value="Genomic_DNA"/>
</dbReference>
<proteinExistence type="predicted"/>
<evidence type="ECO:0000313" key="2">
    <source>
        <dbReference type="Proteomes" id="UP000564806"/>
    </source>
</evidence>
<name>A0A850EL57_9BACL</name>
<protein>
    <submittedName>
        <fullName evidence="1">Uncharacterized protein</fullName>
    </submittedName>
</protein>
<gene>
    <name evidence="1" type="ORF">HPT30_07055</name>
</gene>
<accession>A0A850EL57</accession>
<comment type="caution">
    <text evidence="1">The sequence shown here is derived from an EMBL/GenBank/DDBJ whole genome shotgun (WGS) entry which is preliminary data.</text>
</comment>
<sequence>MKDILFITGTPGSVILQAGDHVGGQLTGMETLHHPVLVDQGYIKML</sequence>
<reference evidence="1" key="1">
    <citation type="submission" date="2020-06" db="EMBL/GenBank/DDBJ databases">
        <title>Paenibacillus sp. nov., isolated from soil.</title>
        <authorList>
            <person name="Seo Y.L."/>
        </authorList>
    </citation>
    <scope>NUCLEOTIDE SEQUENCE [LARGE SCALE GENOMIC DNA]</scope>
    <source>
        <strain evidence="1">JW14</strain>
    </source>
</reference>
<keyword evidence="2" id="KW-1185">Reference proteome</keyword>
<dbReference type="Proteomes" id="UP000564806">
    <property type="component" value="Unassembled WGS sequence"/>
</dbReference>
<evidence type="ECO:0000313" key="1">
    <source>
        <dbReference type="EMBL" id="NUU60104.1"/>
    </source>
</evidence>
<dbReference type="AlphaFoldDB" id="A0A850EL57"/>